<name>A0A412PEH8_9FIRM</name>
<dbReference type="PANTHER" id="PTHR22911">
    <property type="entry name" value="ACYL-MALONYL CONDENSING ENZYME-RELATED"/>
    <property type="match status" value="1"/>
</dbReference>
<keyword evidence="2" id="KW-1133">Transmembrane helix</keyword>
<dbReference type="PANTHER" id="PTHR22911:SF137">
    <property type="entry name" value="SOLUTE CARRIER FAMILY 35 MEMBER G2-RELATED"/>
    <property type="match status" value="1"/>
</dbReference>
<protein>
    <submittedName>
        <fullName evidence="4">DMT family transporter</fullName>
    </submittedName>
</protein>
<evidence type="ECO:0000313" key="5">
    <source>
        <dbReference type="Proteomes" id="UP000284731"/>
    </source>
</evidence>
<dbReference type="InterPro" id="IPR037185">
    <property type="entry name" value="EmrE-like"/>
</dbReference>
<feature type="domain" description="EamA" evidence="3">
    <location>
        <begin position="157"/>
        <end position="292"/>
    </location>
</feature>
<keyword evidence="2" id="KW-0812">Transmembrane</keyword>
<accession>A0A412PEH8</accession>
<dbReference type="EMBL" id="QRWX01000002">
    <property type="protein sequence ID" value="RGT56033.1"/>
    <property type="molecule type" value="Genomic_DNA"/>
</dbReference>
<evidence type="ECO:0000259" key="3">
    <source>
        <dbReference type="Pfam" id="PF00892"/>
    </source>
</evidence>
<proteinExistence type="inferred from homology"/>
<feature type="transmembrane region" description="Helical" evidence="2">
    <location>
        <begin position="250"/>
        <end position="269"/>
    </location>
</feature>
<dbReference type="Proteomes" id="UP000284731">
    <property type="component" value="Unassembled WGS sequence"/>
</dbReference>
<feature type="transmembrane region" description="Helical" evidence="2">
    <location>
        <begin position="131"/>
        <end position="150"/>
    </location>
</feature>
<comment type="similarity">
    <text evidence="1">Belongs to the EamA transporter family.</text>
</comment>
<feature type="transmembrane region" description="Helical" evidence="2">
    <location>
        <begin position="275"/>
        <end position="292"/>
    </location>
</feature>
<feature type="transmembrane region" description="Helical" evidence="2">
    <location>
        <begin position="43"/>
        <end position="64"/>
    </location>
</feature>
<feature type="transmembrane region" description="Helical" evidence="2">
    <location>
        <begin position="16"/>
        <end position="37"/>
    </location>
</feature>
<evidence type="ECO:0000313" key="4">
    <source>
        <dbReference type="EMBL" id="RGT56033.1"/>
    </source>
</evidence>
<sequence length="299" mass="33630">MYLLSLFGKCMKIKGIIYILLAALIYGFTPLLCAFTYPLGNNGFSMTFFRSFFVIPILYLIIVLKKIDLHLDRNELKALLPACIMGACLSTLFLYTSYKYISIGSATTLHFSYPVFVLMISSIFFKEPIKFANIFVIAVAVIGISCFMKISDGIDIKGVLYAIASGIAYAFFMVALDKNNLSYMNRYKLSFYIAVISVFVLLSFNIVLKQLVLIQTLHSYFYMFIVAILTSIFGIIFFKEGIKLIGATNASIFSLFEPLSSIIVSYIFLGIKISILQMFGCFLIILSVLLLIKFNNNSC</sequence>
<feature type="transmembrane region" description="Helical" evidence="2">
    <location>
        <begin position="76"/>
        <end position="95"/>
    </location>
</feature>
<feature type="transmembrane region" description="Helical" evidence="2">
    <location>
        <begin position="156"/>
        <end position="177"/>
    </location>
</feature>
<feature type="transmembrane region" description="Helical" evidence="2">
    <location>
        <begin position="101"/>
        <end position="124"/>
    </location>
</feature>
<gene>
    <name evidence="4" type="ORF">DWX20_04280</name>
</gene>
<feature type="transmembrane region" description="Helical" evidence="2">
    <location>
        <begin position="220"/>
        <end position="238"/>
    </location>
</feature>
<evidence type="ECO:0000256" key="1">
    <source>
        <dbReference type="ARBA" id="ARBA00007362"/>
    </source>
</evidence>
<comment type="caution">
    <text evidence="4">The sequence shown here is derived from an EMBL/GenBank/DDBJ whole genome shotgun (WGS) entry which is preliminary data.</text>
</comment>
<dbReference type="InterPro" id="IPR000620">
    <property type="entry name" value="EamA_dom"/>
</dbReference>
<organism evidence="4 5">
    <name type="scientific">Solobacterium moorei</name>
    <dbReference type="NCBI Taxonomy" id="102148"/>
    <lineage>
        <taxon>Bacteria</taxon>
        <taxon>Bacillati</taxon>
        <taxon>Bacillota</taxon>
        <taxon>Erysipelotrichia</taxon>
        <taxon>Erysipelotrichales</taxon>
        <taxon>Erysipelotrichaceae</taxon>
        <taxon>Solobacterium</taxon>
    </lineage>
</organism>
<feature type="domain" description="EamA" evidence="3">
    <location>
        <begin position="14"/>
        <end position="146"/>
    </location>
</feature>
<dbReference type="AlphaFoldDB" id="A0A412PEH8"/>
<feature type="transmembrane region" description="Helical" evidence="2">
    <location>
        <begin position="189"/>
        <end position="208"/>
    </location>
</feature>
<dbReference type="GO" id="GO:0016020">
    <property type="term" value="C:membrane"/>
    <property type="evidence" value="ECO:0007669"/>
    <property type="project" value="InterPro"/>
</dbReference>
<dbReference type="SUPFAM" id="SSF103481">
    <property type="entry name" value="Multidrug resistance efflux transporter EmrE"/>
    <property type="match status" value="2"/>
</dbReference>
<reference evidence="4 5" key="1">
    <citation type="submission" date="2018-08" db="EMBL/GenBank/DDBJ databases">
        <title>A genome reference for cultivated species of the human gut microbiota.</title>
        <authorList>
            <person name="Zou Y."/>
            <person name="Xue W."/>
            <person name="Luo G."/>
        </authorList>
    </citation>
    <scope>NUCLEOTIDE SEQUENCE [LARGE SCALE GENOMIC DNA]</scope>
    <source>
        <strain evidence="4 5">AF18-46</strain>
    </source>
</reference>
<evidence type="ECO:0000256" key="2">
    <source>
        <dbReference type="SAM" id="Phobius"/>
    </source>
</evidence>
<dbReference type="Pfam" id="PF00892">
    <property type="entry name" value="EamA"/>
    <property type="match status" value="2"/>
</dbReference>
<keyword evidence="2" id="KW-0472">Membrane</keyword>